<accession>A0ABY4HGD0</accession>
<evidence type="ECO:0000256" key="2">
    <source>
        <dbReference type="ARBA" id="ARBA00022723"/>
    </source>
</evidence>
<dbReference type="PANTHER" id="PTHR37302:SF3">
    <property type="entry name" value="DAMAGE-INDUCIBLE PROTEIN DINB"/>
    <property type="match status" value="1"/>
</dbReference>
<protein>
    <submittedName>
        <fullName evidence="3">DinB family protein</fullName>
    </submittedName>
</protein>
<name>A0ABY4HGD0_9BACI</name>
<dbReference type="SUPFAM" id="SSF109854">
    <property type="entry name" value="DinB/YfiT-like putative metalloenzymes"/>
    <property type="match status" value="1"/>
</dbReference>
<dbReference type="EMBL" id="CP095075">
    <property type="protein sequence ID" value="UOR13712.1"/>
    <property type="molecule type" value="Genomic_DNA"/>
</dbReference>
<organism evidence="3 4">
    <name type="scientific">Halobacillus amylolyticus</name>
    <dbReference type="NCBI Taxonomy" id="2932259"/>
    <lineage>
        <taxon>Bacteria</taxon>
        <taxon>Bacillati</taxon>
        <taxon>Bacillota</taxon>
        <taxon>Bacilli</taxon>
        <taxon>Bacillales</taxon>
        <taxon>Bacillaceae</taxon>
        <taxon>Halobacillus</taxon>
    </lineage>
</organism>
<evidence type="ECO:0000256" key="1">
    <source>
        <dbReference type="ARBA" id="ARBA00008635"/>
    </source>
</evidence>
<dbReference type="Pfam" id="PF05163">
    <property type="entry name" value="DinB"/>
    <property type="match status" value="1"/>
</dbReference>
<keyword evidence="2" id="KW-0479">Metal-binding</keyword>
<dbReference type="PANTHER" id="PTHR37302">
    <property type="entry name" value="SLR1116 PROTEIN"/>
    <property type="match status" value="1"/>
</dbReference>
<proteinExistence type="inferred from homology"/>
<dbReference type="InterPro" id="IPR034660">
    <property type="entry name" value="DinB/YfiT-like"/>
</dbReference>
<dbReference type="InterPro" id="IPR007837">
    <property type="entry name" value="DinB"/>
</dbReference>
<keyword evidence="4" id="KW-1185">Reference proteome</keyword>
<evidence type="ECO:0000313" key="4">
    <source>
        <dbReference type="Proteomes" id="UP000830326"/>
    </source>
</evidence>
<evidence type="ECO:0000313" key="3">
    <source>
        <dbReference type="EMBL" id="UOR13712.1"/>
    </source>
</evidence>
<reference evidence="3" key="1">
    <citation type="submission" date="2022-04" db="EMBL/GenBank/DDBJ databases">
        <title>Halobacillus sp. isolated from saltern.</title>
        <authorList>
            <person name="Won M."/>
            <person name="Lee C.-M."/>
            <person name="Woen H.-Y."/>
            <person name="Kwon S.-W."/>
        </authorList>
    </citation>
    <scope>NUCLEOTIDE SEQUENCE</scope>
    <source>
        <strain evidence="3">SSHM10-5</strain>
    </source>
</reference>
<sequence>MNVLKKQYDWIQHTREELFQYCEKPTTEHYTYELDKFGRNSMRNLHVHVAECYQSWLGNFGLRKGLTLVTPDRVRNVKDMRRIFKEVDNLVYEFLEDFEGQWNLSITGPVPWQDEKEELTPLWLYTHAATHEFHHKGQIVSMGRQLGYIPDDTDLIEPGKIDG</sequence>
<dbReference type="Proteomes" id="UP000830326">
    <property type="component" value="Chromosome"/>
</dbReference>
<dbReference type="Gene3D" id="1.20.120.450">
    <property type="entry name" value="dinb family like domain"/>
    <property type="match status" value="1"/>
</dbReference>
<gene>
    <name evidence="3" type="ORF">MUO15_09870</name>
</gene>
<dbReference type="RefSeq" id="WP_245035484.1">
    <property type="nucleotide sequence ID" value="NZ_CP095075.1"/>
</dbReference>
<comment type="similarity">
    <text evidence="1">Belongs to the DinB family.</text>
</comment>